<proteinExistence type="predicted"/>
<evidence type="ECO:0000256" key="1">
    <source>
        <dbReference type="SAM" id="Coils"/>
    </source>
</evidence>
<gene>
    <name evidence="3" type="ORF">CVT26_005601</name>
</gene>
<organism evidence="3 4">
    <name type="scientific">Gymnopilus dilepis</name>
    <dbReference type="NCBI Taxonomy" id="231916"/>
    <lineage>
        <taxon>Eukaryota</taxon>
        <taxon>Fungi</taxon>
        <taxon>Dikarya</taxon>
        <taxon>Basidiomycota</taxon>
        <taxon>Agaricomycotina</taxon>
        <taxon>Agaricomycetes</taxon>
        <taxon>Agaricomycetidae</taxon>
        <taxon>Agaricales</taxon>
        <taxon>Agaricineae</taxon>
        <taxon>Hymenogastraceae</taxon>
        <taxon>Gymnopilus</taxon>
    </lineage>
</organism>
<feature type="region of interest" description="Disordered" evidence="2">
    <location>
        <begin position="1"/>
        <end position="250"/>
    </location>
</feature>
<comment type="caution">
    <text evidence="3">The sequence shown here is derived from an EMBL/GenBank/DDBJ whole genome shotgun (WGS) entry which is preliminary data.</text>
</comment>
<feature type="compositionally biased region" description="Polar residues" evidence="2">
    <location>
        <begin position="1"/>
        <end position="21"/>
    </location>
</feature>
<feature type="region of interest" description="Disordered" evidence="2">
    <location>
        <begin position="285"/>
        <end position="339"/>
    </location>
</feature>
<feature type="region of interest" description="Disordered" evidence="2">
    <location>
        <begin position="841"/>
        <end position="922"/>
    </location>
</feature>
<evidence type="ECO:0000256" key="2">
    <source>
        <dbReference type="SAM" id="MobiDB-lite"/>
    </source>
</evidence>
<feature type="compositionally biased region" description="Low complexity" evidence="2">
    <location>
        <begin position="61"/>
        <end position="70"/>
    </location>
</feature>
<feature type="compositionally biased region" description="Polar residues" evidence="2">
    <location>
        <begin position="877"/>
        <end position="891"/>
    </location>
</feature>
<feature type="coiled-coil region" evidence="1">
    <location>
        <begin position="777"/>
        <end position="815"/>
    </location>
</feature>
<feature type="compositionally biased region" description="Low complexity" evidence="2">
    <location>
        <begin position="22"/>
        <end position="35"/>
    </location>
</feature>
<feature type="compositionally biased region" description="Polar residues" evidence="2">
    <location>
        <begin position="738"/>
        <end position="752"/>
    </location>
</feature>
<name>A0A409XZL7_9AGAR</name>
<feature type="region of interest" description="Disordered" evidence="2">
    <location>
        <begin position="726"/>
        <end position="767"/>
    </location>
</feature>
<sequence length="922" mass="99271">MQPPNTSSTQPNGTLTPTVNGTTSSLNPTTSSSQTAQPDTPSTTNAAGPSNTSTSASNQVTPAITPASAPSAPPPTASESISAPVPAPPPKPKMKTPTKRGGPVHAYDAHHSLFLTSVYNSAPRPRQTRATGTPGMPQPLTGGSGSTSGRAGSVGKGKEKEKDKEKAKDKDKGKDKDKEKGKNKEKESSAPPRGDAARTQQKSSKSGEASSSARAAASTPDPHGSTSNGMDVDMSSHPPPQHHTTMAALKEEQDVINAKALELLVNLVDAKEALRKQILLEERAASPVAAPPAPSPPTAPVAPAAPPTDQPPALPVSGDVPMADVVPTPPPPSVADALAKAEAEAKALLAQEEKRALESKFHDFEGRFSSVKEELMGILGRLQSLEKETREQRAKEEEERRTRVLALEERLRIKEEEERQEKEFRRKREEEDRELERERRRLAEEEEKERVRKKREEEEAREREERERVEKERLRREAMKSVEVECRPVVEEMATQTEAEIPRIFSDMAVQHEEVEADVEMGEPTAFFAECAIQTDLVIGETYEAPAEEGEIEESAPRRILPFPQGVVEVVDQGVQVQTEIVVASRPPSPEVEIVPPAPPAPVREMAEMEIQTDPLPTLEAETTGTKEEATPTPTTASKNLLVDTQMQVDGIPSAGSETDVDGTATTATAVNGVPSPLQDAAVAAGPGDVIDPRTKVMSSNLSLLVDNLVSAKMLSVMDSMLKARTAATKPATPDATSQEQVEQADQSTSPVTEGAESTPGPGLSETHGSILMATLLDELKAMKEEARLRSQREKEEMEAIRQLHSAEVDALRRRLSYLESQNRFFEAGGVVMRERSTSVVAKGSNGHGTLTPTRTRNHSIGPMDGVESTAEGGAKTNPTPTPTSERTYSFTREGGEGDNMPLPSIKSQRKHHIAFPRAPFG</sequence>
<accession>A0A409XZL7</accession>
<keyword evidence="1" id="KW-0175">Coiled coil</keyword>
<protein>
    <submittedName>
        <fullName evidence="3">Uncharacterized protein</fullName>
    </submittedName>
</protein>
<dbReference type="InParanoid" id="A0A409XZL7"/>
<evidence type="ECO:0000313" key="3">
    <source>
        <dbReference type="EMBL" id="PPQ96228.1"/>
    </source>
</evidence>
<feature type="region of interest" description="Disordered" evidence="2">
    <location>
        <begin position="416"/>
        <end position="472"/>
    </location>
</feature>
<feature type="compositionally biased region" description="Basic and acidic residues" evidence="2">
    <location>
        <begin position="384"/>
        <end position="402"/>
    </location>
</feature>
<keyword evidence="4" id="KW-1185">Reference proteome</keyword>
<dbReference type="EMBL" id="NHYE01001387">
    <property type="protein sequence ID" value="PPQ96228.1"/>
    <property type="molecule type" value="Genomic_DNA"/>
</dbReference>
<feature type="compositionally biased region" description="Polar residues" evidence="2">
    <location>
        <begin position="36"/>
        <end position="60"/>
    </location>
</feature>
<feature type="compositionally biased region" description="Basic and acidic residues" evidence="2">
    <location>
        <begin position="156"/>
        <end position="188"/>
    </location>
</feature>
<dbReference type="Proteomes" id="UP000284706">
    <property type="component" value="Unassembled WGS sequence"/>
</dbReference>
<dbReference type="OrthoDB" id="3067415at2759"/>
<feature type="compositionally biased region" description="Low complexity" evidence="2">
    <location>
        <begin position="203"/>
        <end position="218"/>
    </location>
</feature>
<evidence type="ECO:0000313" key="4">
    <source>
        <dbReference type="Proteomes" id="UP000284706"/>
    </source>
</evidence>
<feature type="compositionally biased region" description="Pro residues" evidence="2">
    <location>
        <begin position="289"/>
        <end position="314"/>
    </location>
</feature>
<dbReference type="AlphaFoldDB" id="A0A409XZL7"/>
<reference evidence="3 4" key="1">
    <citation type="journal article" date="2018" name="Evol. Lett.">
        <title>Horizontal gene cluster transfer increased hallucinogenic mushroom diversity.</title>
        <authorList>
            <person name="Reynolds H.T."/>
            <person name="Vijayakumar V."/>
            <person name="Gluck-Thaler E."/>
            <person name="Korotkin H.B."/>
            <person name="Matheny P.B."/>
            <person name="Slot J.C."/>
        </authorList>
    </citation>
    <scope>NUCLEOTIDE SEQUENCE [LARGE SCALE GENOMIC DNA]</scope>
    <source>
        <strain evidence="3 4">SRW20</strain>
    </source>
</reference>
<feature type="compositionally biased region" description="Low complexity" evidence="2">
    <location>
        <begin position="726"/>
        <end position="737"/>
    </location>
</feature>
<feature type="region of interest" description="Disordered" evidence="2">
    <location>
        <begin position="383"/>
        <end position="402"/>
    </location>
</feature>